<dbReference type="Gene3D" id="1.10.10.10">
    <property type="entry name" value="Winged helix-like DNA-binding domain superfamily/Winged helix DNA-binding domain"/>
    <property type="match status" value="1"/>
</dbReference>
<accession>A0A3B1DG37</accession>
<dbReference type="EMBL" id="UOGJ01000022">
    <property type="protein sequence ID" value="VAX35004.1"/>
    <property type="molecule type" value="Genomic_DNA"/>
</dbReference>
<proteinExistence type="predicted"/>
<reference evidence="1" key="1">
    <citation type="submission" date="2018-06" db="EMBL/GenBank/DDBJ databases">
        <authorList>
            <person name="Zhirakovskaya E."/>
        </authorList>
    </citation>
    <scope>NUCLEOTIDE SEQUENCE</scope>
</reference>
<dbReference type="Pfam" id="PF13412">
    <property type="entry name" value="HTH_24"/>
    <property type="match status" value="1"/>
</dbReference>
<gene>
    <name evidence="1" type="ORF">MNBD_UNCLBAC01-271</name>
</gene>
<dbReference type="SUPFAM" id="SSF46785">
    <property type="entry name" value="Winged helix' DNA-binding domain"/>
    <property type="match status" value="1"/>
</dbReference>
<name>A0A3B1DG37_9ZZZZ</name>
<dbReference type="AlphaFoldDB" id="A0A3B1DG37"/>
<dbReference type="InterPro" id="IPR036388">
    <property type="entry name" value="WH-like_DNA-bd_sf"/>
</dbReference>
<sequence length="189" mass="21812">MSKEVLDEREFELVNIIGARLGSNQRDLSRQMNLSLGQTNMLIRRLVSKGFIRISQLNQRKVKYLLTPKGIAEKMRKSVKYTLNTINSIGLIKERLRGILSRLHHEGERVFYVLGKSDFVILVEMVFAEMAVEEYTLTKIAEIPLEHLDGILLIGEERLPEGFNGHRYINLVEELAKVNDPLMDKVYQN</sequence>
<protein>
    <submittedName>
        <fullName evidence="1">Uncharacterized protein</fullName>
    </submittedName>
</protein>
<organism evidence="1">
    <name type="scientific">hydrothermal vent metagenome</name>
    <dbReference type="NCBI Taxonomy" id="652676"/>
    <lineage>
        <taxon>unclassified sequences</taxon>
        <taxon>metagenomes</taxon>
        <taxon>ecological metagenomes</taxon>
    </lineage>
</organism>
<evidence type="ECO:0000313" key="1">
    <source>
        <dbReference type="EMBL" id="VAX35004.1"/>
    </source>
</evidence>
<dbReference type="InterPro" id="IPR036390">
    <property type="entry name" value="WH_DNA-bd_sf"/>
</dbReference>